<organism evidence="2 3">
    <name type="scientific">Kwoniella bestiolae CBS 10118</name>
    <dbReference type="NCBI Taxonomy" id="1296100"/>
    <lineage>
        <taxon>Eukaryota</taxon>
        <taxon>Fungi</taxon>
        <taxon>Dikarya</taxon>
        <taxon>Basidiomycota</taxon>
        <taxon>Agaricomycotina</taxon>
        <taxon>Tremellomycetes</taxon>
        <taxon>Tremellales</taxon>
        <taxon>Cryptococcaceae</taxon>
        <taxon>Kwoniella</taxon>
    </lineage>
</organism>
<proteinExistence type="predicted"/>
<keyword evidence="3" id="KW-1185">Reference proteome</keyword>
<accession>A0AAJ8KD68</accession>
<dbReference type="KEGG" id="kbi:90824444"/>
<dbReference type="AlphaFoldDB" id="A0AAJ8KD68"/>
<dbReference type="Proteomes" id="UP000092730">
    <property type="component" value="Chromosome 5"/>
</dbReference>
<feature type="compositionally biased region" description="Basic and acidic residues" evidence="1">
    <location>
        <begin position="73"/>
        <end position="94"/>
    </location>
</feature>
<reference evidence="2" key="1">
    <citation type="submission" date="2013-07" db="EMBL/GenBank/DDBJ databases">
        <authorList>
            <consortium name="The Broad Institute Genome Sequencing Platform"/>
            <person name="Cuomo C."/>
            <person name="Litvintseva A."/>
            <person name="Chen Y."/>
            <person name="Heitman J."/>
            <person name="Sun S."/>
            <person name="Springer D."/>
            <person name="Dromer F."/>
            <person name="Young S.K."/>
            <person name="Zeng Q."/>
            <person name="Gargeya S."/>
            <person name="Fitzgerald M."/>
            <person name="Abouelleil A."/>
            <person name="Alvarado L."/>
            <person name="Berlin A.M."/>
            <person name="Chapman S.B."/>
            <person name="Dewar J."/>
            <person name="Goldberg J."/>
            <person name="Griggs A."/>
            <person name="Gujja S."/>
            <person name="Hansen M."/>
            <person name="Howarth C."/>
            <person name="Imamovic A."/>
            <person name="Larimer J."/>
            <person name="McCowan C."/>
            <person name="Murphy C."/>
            <person name="Pearson M."/>
            <person name="Priest M."/>
            <person name="Roberts A."/>
            <person name="Saif S."/>
            <person name="Shea T."/>
            <person name="Sykes S."/>
            <person name="Wortman J."/>
            <person name="Nusbaum C."/>
            <person name="Birren B."/>
        </authorList>
    </citation>
    <scope>NUCLEOTIDE SEQUENCE</scope>
    <source>
        <strain evidence="2">CBS 10118</strain>
    </source>
</reference>
<dbReference type="GeneID" id="90824444"/>
<name>A0AAJ8KD68_9TREE</name>
<evidence type="ECO:0000256" key="1">
    <source>
        <dbReference type="SAM" id="MobiDB-lite"/>
    </source>
</evidence>
<dbReference type="EMBL" id="CP144545">
    <property type="protein sequence ID" value="WVW85127.1"/>
    <property type="molecule type" value="Genomic_DNA"/>
</dbReference>
<feature type="region of interest" description="Disordered" evidence="1">
    <location>
        <begin position="1"/>
        <end position="41"/>
    </location>
</feature>
<evidence type="ECO:0000313" key="3">
    <source>
        <dbReference type="Proteomes" id="UP000092730"/>
    </source>
</evidence>
<protein>
    <submittedName>
        <fullName evidence="2">Uncharacterized protein</fullName>
    </submittedName>
</protein>
<dbReference type="RefSeq" id="XP_065726481.1">
    <property type="nucleotide sequence ID" value="XM_065870409.1"/>
</dbReference>
<gene>
    <name evidence="2" type="ORF">I302_107164</name>
</gene>
<evidence type="ECO:0000313" key="2">
    <source>
        <dbReference type="EMBL" id="WVW85127.1"/>
    </source>
</evidence>
<feature type="region of interest" description="Disordered" evidence="1">
    <location>
        <begin position="72"/>
        <end position="94"/>
    </location>
</feature>
<feature type="compositionally biased region" description="Polar residues" evidence="1">
    <location>
        <begin position="1"/>
        <end position="13"/>
    </location>
</feature>
<sequence>MEASTHQSPSTTDPFAPRLTPTFGSTLAPPPTSHTPRSVSITMEDYITDSKDDQELDLNMVHDFGGAEGLGVDMRDFTHHDQDDDHDHKDNLLG</sequence>
<reference evidence="2" key="2">
    <citation type="submission" date="2024-02" db="EMBL/GenBank/DDBJ databases">
        <title>Comparative genomics of Cryptococcus and Kwoniella reveals pathogenesis evolution and contrasting modes of karyotype evolution via chromosome fusion or intercentromeric recombination.</title>
        <authorList>
            <person name="Coelho M.A."/>
            <person name="David-Palma M."/>
            <person name="Shea T."/>
            <person name="Bowers K."/>
            <person name="McGinley-Smith S."/>
            <person name="Mohammad A.W."/>
            <person name="Gnirke A."/>
            <person name="Yurkov A.M."/>
            <person name="Nowrousian M."/>
            <person name="Sun S."/>
            <person name="Cuomo C.A."/>
            <person name="Heitman J."/>
        </authorList>
    </citation>
    <scope>NUCLEOTIDE SEQUENCE</scope>
    <source>
        <strain evidence="2">CBS 10118</strain>
    </source>
</reference>